<name>A0A4Y7RSR1_9FIRM</name>
<evidence type="ECO:0000313" key="12">
    <source>
        <dbReference type="Proteomes" id="UP000297597"/>
    </source>
</evidence>
<evidence type="ECO:0000256" key="2">
    <source>
        <dbReference type="ARBA" id="ARBA00022448"/>
    </source>
</evidence>
<dbReference type="Pfam" id="PF02416">
    <property type="entry name" value="TatA_B_E"/>
    <property type="match status" value="1"/>
</dbReference>
<keyword evidence="7 9" id="KW-0811">Translocation</keyword>
<evidence type="ECO:0000256" key="6">
    <source>
        <dbReference type="ARBA" id="ARBA00022989"/>
    </source>
</evidence>
<evidence type="ECO:0000256" key="1">
    <source>
        <dbReference type="ARBA" id="ARBA00004162"/>
    </source>
</evidence>
<evidence type="ECO:0000256" key="5">
    <source>
        <dbReference type="ARBA" id="ARBA00022927"/>
    </source>
</evidence>
<dbReference type="PRINTS" id="PR01506">
    <property type="entry name" value="TATBPROTEIN"/>
</dbReference>
<dbReference type="GO" id="GO:0008320">
    <property type="term" value="F:protein transmembrane transporter activity"/>
    <property type="evidence" value="ECO:0007669"/>
    <property type="project" value="UniProtKB-UniRule"/>
</dbReference>
<dbReference type="EMBL" id="QFFZ01000009">
    <property type="protein sequence ID" value="TEB12038.1"/>
    <property type="molecule type" value="Genomic_DNA"/>
</dbReference>
<keyword evidence="3 9" id="KW-1003">Cell membrane</keyword>
<dbReference type="HAMAP" id="MF_00236">
    <property type="entry name" value="TatA_E"/>
    <property type="match status" value="1"/>
</dbReference>
<evidence type="ECO:0000256" key="8">
    <source>
        <dbReference type="ARBA" id="ARBA00023136"/>
    </source>
</evidence>
<dbReference type="NCBIfam" id="NF011430">
    <property type="entry name" value="PRK14861.1"/>
    <property type="match status" value="1"/>
</dbReference>
<accession>A0A4Y7RSR1</accession>
<evidence type="ECO:0000256" key="9">
    <source>
        <dbReference type="HAMAP-Rule" id="MF_00236"/>
    </source>
</evidence>
<keyword evidence="5 9" id="KW-0653">Protein transport</keyword>
<dbReference type="RefSeq" id="WP_134213070.1">
    <property type="nucleotide sequence ID" value="NZ_QFFZ01000009.1"/>
</dbReference>
<dbReference type="NCBIfam" id="TIGR01411">
    <property type="entry name" value="tatAE"/>
    <property type="match status" value="1"/>
</dbReference>
<organism evidence="11 12">
    <name type="scientific">Pelotomaculum propionicicum</name>
    <dbReference type="NCBI Taxonomy" id="258475"/>
    <lineage>
        <taxon>Bacteria</taxon>
        <taxon>Bacillati</taxon>
        <taxon>Bacillota</taxon>
        <taxon>Clostridia</taxon>
        <taxon>Eubacteriales</taxon>
        <taxon>Desulfotomaculaceae</taxon>
        <taxon>Pelotomaculum</taxon>
    </lineage>
</organism>
<dbReference type="AlphaFoldDB" id="A0A4Y7RSR1"/>
<reference evidence="11 12" key="1">
    <citation type="journal article" date="2018" name="Environ. Microbiol.">
        <title>Novel energy conservation strategies and behaviour of Pelotomaculum schinkii driving syntrophic propionate catabolism.</title>
        <authorList>
            <person name="Hidalgo-Ahumada C.A.P."/>
            <person name="Nobu M.K."/>
            <person name="Narihiro T."/>
            <person name="Tamaki H."/>
            <person name="Liu W.T."/>
            <person name="Kamagata Y."/>
            <person name="Stams A.J.M."/>
            <person name="Imachi H."/>
            <person name="Sousa D.Z."/>
        </authorList>
    </citation>
    <scope>NUCLEOTIDE SEQUENCE [LARGE SCALE GENOMIC DNA]</scope>
    <source>
        <strain evidence="11 12">MGP</strain>
    </source>
</reference>
<dbReference type="OrthoDB" id="9800908at2"/>
<dbReference type="PANTHER" id="PTHR42982:SF1">
    <property type="entry name" value="SEC-INDEPENDENT PROTEIN TRANSLOCASE PROTEIN TATA"/>
    <property type="match status" value="1"/>
</dbReference>
<dbReference type="Proteomes" id="UP000297597">
    <property type="component" value="Unassembled WGS sequence"/>
</dbReference>
<comment type="subunit">
    <text evidence="9">Forms a complex with TatC.</text>
</comment>
<keyword evidence="6 9" id="KW-1133">Transmembrane helix</keyword>
<comment type="function">
    <text evidence="9">Part of the twin-arginine translocation (Tat) system that transports large folded proteins containing a characteristic twin-arginine motif in their signal peptide across membranes. TatA could form the protein-conducting channel of the Tat system.</text>
</comment>
<keyword evidence="2 9" id="KW-0813">Transport</keyword>
<comment type="subcellular location">
    <subcellularLocation>
        <location evidence="1 9">Cell membrane</location>
        <topology evidence="1 9">Single-pass membrane protein</topology>
    </subcellularLocation>
</comment>
<dbReference type="PANTHER" id="PTHR42982">
    <property type="entry name" value="SEC-INDEPENDENT PROTEIN TRANSLOCASE PROTEIN TATA"/>
    <property type="match status" value="1"/>
</dbReference>
<feature type="transmembrane region" description="Helical" evidence="9">
    <location>
        <begin position="6"/>
        <end position="25"/>
    </location>
</feature>
<proteinExistence type="inferred from homology"/>
<evidence type="ECO:0000313" key="11">
    <source>
        <dbReference type="EMBL" id="TEB12038.1"/>
    </source>
</evidence>
<evidence type="ECO:0000256" key="10">
    <source>
        <dbReference type="SAM" id="MobiDB-lite"/>
    </source>
</evidence>
<keyword evidence="12" id="KW-1185">Reference proteome</keyword>
<sequence length="69" mass="7487">MPHIGAPELVIIVILALIIFGPGKLPELGKAVGKTIREFRRSSSEIMDEVESSATKDKKEEQLIEAAKG</sequence>
<feature type="region of interest" description="Disordered" evidence="10">
    <location>
        <begin position="47"/>
        <end position="69"/>
    </location>
</feature>
<evidence type="ECO:0000256" key="3">
    <source>
        <dbReference type="ARBA" id="ARBA00022475"/>
    </source>
</evidence>
<evidence type="ECO:0000256" key="4">
    <source>
        <dbReference type="ARBA" id="ARBA00022692"/>
    </source>
</evidence>
<feature type="compositionally biased region" description="Basic and acidic residues" evidence="10">
    <location>
        <begin position="54"/>
        <end position="69"/>
    </location>
</feature>
<keyword evidence="4 9" id="KW-0812">Transmembrane</keyword>
<evidence type="ECO:0000256" key="7">
    <source>
        <dbReference type="ARBA" id="ARBA00023010"/>
    </source>
</evidence>
<dbReference type="Gene3D" id="1.20.5.3310">
    <property type="match status" value="1"/>
</dbReference>
<dbReference type="GO" id="GO:0033281">
    <property type="term" value="C:TAT protein transport complex"/>
    <property type="evidence" value="ECO:0007669"/>
    <property type="project" value="UniProtKB-UniRule"/>
</dbReference>
<comment type="similarity">
    <text evidence="9">Belongs to the TatA/E family.</text>
</comment>
<dbReference type="GO" id="GO:0043953">
    <property type="term" value="P:protein transport by the Tat complex"/>
    <property type="evidence" value="ECO:0007669"/>
    <property type="project" value="UniProtKB-UniRule"/>
</dbReference>
<comment type="caution">
    <text evidence="11">The sequence shown here is derived from an EMBL/GenBank/DDBJ whole genome shotgun (WGS) entry which is preliminary data.</text>
</comment>
<dbReference type="InterPro" id="IPR006312">
    <property type="entry name" value="TatA/E"/>
</dbReference>
<protein>
    <recommendedName>
        <fullName evidence="9">Sec-independent protein translocase protein TatA</fullName>
    </recommendedName>
</protein>
<keyword evidence="8 9" id="KW-0472">Membrane</keyword>
<gene>
    <name evidence="11" type="primary">tatAy_1</name>
    <name evidence="9" type="synonym">tatA</name>
    <name evidence="11" type="ORF">Pmgp_01194</name>
</gene>
<dbReference type="InterPro" id="IPR003369">
    <property type="entry name" value="TatA/B/E"/>
</dbReference>